<dbReference type="Gene3D" id="3.20.20.80">
    <property type="entry name" value="Glycosidases"/>
    <property type="match status" value="1"/>
</dbReference>
<dbReference type="GO" id="GO:0006032">
    <property type="term" value="P:chitin catabolic process"/>
    <property type="evidence" value="ECO:0007669"/>
    <property type="project" value="TreeGrafter"/>
</dbReference>
<dbReference type="PANTHER" id="PTHR11177">
    <property type="entry name" value="CHITINASE"/>
    <property type="match status" value="1"/>
</dbReference>
<dbReference type="PROSITE" id="PS51910">
    <property type="entry name" value="GH18_2"/>
    <property type="match status" value="1"/>
</dbReference>
<dbReference type="RefSeq" id="WP_093919623.1">
    <property type="nucleotide sequence ID" value="NZ_FONW01000003.1"/>
</dbReference>
<dbReference type="Proteomes" id="UP000198964">
    <property type="component" value="Unassembled WGS sequence"/>
</dbReference>
<dbReference type="GO" id="GO:0005576">
    <property type="term" value="C:extracellular region"/>
    <property type="evidence" value="ECO:0007669"/>
    <property type="project" value="TreeGrafter"/>
</dbReference>
<dbReference type="InterPro" id="IPR017853">
    <property type="entry name" value="GH"/>
</dbReference>
<dbReference type="InterPro" id="IPR001223">
    <property type="entry name" value="Glyco_hydro18_cat"/>
</dbReference>
<evidence type="ECO:0000256" key="1">
    <source>
        <dbReference type="ARBA" id="ARBA00000822"/>
    </source>
</evidence>
<name>A0A1I2H1S7_9BACT</name>
<dbReference type="STRING" id="655355.SAMN05216283_103201"/>
<protein>
    <recommendedName>
        <fullName evidence="2">chitinase</fullName>
        <ecNumber evidence="2">3.2.1.14</ecNumber>
    </recommendedName>
</protein>
<dbReference type="PROSITE" id="PS51257">
    <property type="entry name" value="PROKAR_LIPOPROTEIN"/>
    <property type="match status" value="1"/>
</dbReference>
<dbReference type="GO" id="GO:0005975">
    <property type="term" value="P:carbohydrate metabolic process"/>
    <property type="evidence" value="ECO:0007669"/>
    <property type="project" value="InterPro"/>
</dbReference>
<evidence type="ECO:0000313" key="4">
    <source>
        <dbReference type="EMBL" id="SFF22937.1"/>
    </source>
</evidence>
<evidence type="ECO:0000259" key="3">
    <source>
        <dbReference type="PROSITE" id="PS51910"/>
    </source>
</evidence>
<dbReference type="EMBL" id="FONW01000003">
    <property type="protein sequence ID" value="SFF22937.1"/>
    <property type="molecule type" value="Genomic_DNA"/>
</dbReference>
<organism evidence="4 5">
    <name type="scientific">Sunxiuqinia elliptica</name>
    <dbReference type="NCBI Taxonomy" id="655355"/>
    <lineage>
        <taxon>Bacteria</taxon>
        <taxon>Pseudomonadati</taxon>
        <taxon>Bacteroidota</taxon>
        <taxon>Bacteroidia</taxon>
        <taxon>Marinilabiliales</taxon>
        <taxon>Prolixibacteraceae</taxon>
        <taxon>Sunxiuqinia</taxon>
    </lineage>
</organism>
<dbReference type="GO" id="GO:0008843">
    <property type="term" value="F:endochitinase activity"/>
    <property type="evidence" value="ECO:0007669"/>
    <property type="project" value="UniProtKB-EC"/>
</dbReference>
<dbReference type="PANTHER" id="PTHR11177:SF317">
    <property type="entry name" value="CHITINASE 12-RELATED"/>
    <property type="match status" value="1"/>
</dbReference>
<dbReference type="Pfam" id="PF00704">
    <property type="entry name" value="Glyco_hydro_18"/>
    <property type="match status" value="1"/>
</dbReference>
<gene>
    <name evidence="4" type="ORF">SAMN05216283_103201</name>
</gene>
<evidence type="ECO:0000256" key="2">
    <source>
        <dbReference type="ARBA" id="ARBA00012729"/>
    </source>
</evidence>
<proteinExistence type="predicted"/>
<dbReference type="InterPro" id="IPR011583">
    <property type="entry name" value="Chitinase_II/V-like_cat"/>
</dbReference>
<keyword evidence="4" id="KW-0378">Hydrolase</keyword>
<dbReference type="EC" id="3.2.1.14" evidence="2"/>
<accession>A0A1I2H1S7</accession>
<evidence type="ECO:0000313" key="5">
    <source>
        <dbReference type="Proteomes" id="UP000198964"/>
    </source>
</evidence>
<dbReference type="SMART" id="SM00636">
    <property type="entry name" value="Glyco_18"/>
    <property type="match status" value="1"/>
</dbReference>
<feature type="domain" description="GH18" evidence="3">
    <location>
        <begin position="127"/>
        <end position="455"/>
    </location>
</feature>
<reference evidence="4 5" key="1">
    <citation type="submission" date="2016-10" db="EMBL/GenBank/DDBJ databases">
        <authorList>
            <person name="de Groot N.N."/>
        </authorList>
    </citation>
    <scope>NUCLEOTIDE SEQUENCE [LARGE SCALE GENOMIC DNA]</scope>
    <source>
        <strain evidence="4 5">CGMCC 1.9156</strain>
    </source>
</reference>
<sequence length="455" mass="50466">MKKISTLLIIIATLFTLSCEKENFSNPEFSSSELFVYNWLTAGIVPVNEELKIDPMISPVQGTDISWYLNGTLVEEATNQPSFTYQRPEKREDDVLKLVVKRGEITREYTMTLSLRVDFFLPKEYQHKVVGFIASDATDKDIDWANLTHLIVSSAVVDASGAVEAPSLGKINLSNLIETAKKEGVYVLLSVSDNIDPVTGRGPWGNANFIQAIETKEDELIANIVAELENNKYYGVNIDCNLTNPMITEEQALKVKAFVAKLHEALPDKDGGGKMLLSMNAFPVWNDNVIQSWATISEVDWFNLVAYGFDDIVSHHHARYDATFTSGANKWLGYGVPKEKLVLGISAYGVRYDWPTDGTAVGWSNASLYTSHVSYKNIVNAHSGAEVSTKNHGDYSSGYIDEASGIFFDSLISAEEKANAVITNQWGGVAVYSVEQDTHDEKSLTKKLYQVLNNQ</sequence>
<dbReference type="AlphaFoldDB" id="A0A1I2H1S7"/>
<dbReference type="Gene3D" id="3.40.5.30">
    <property type="entry name" value="(Trans)glycosidases - domain 2"/>
    <property type="match status" value="1"/>
</dbReference>
<dbReference type="GO" id="GO:0008061">
    <property type="term" value="F:chitin binding"/>
    <property type="evidence" value="ECO:0007669"/>
    <property type="project" value="InterPro"/>
</dbReference>
<dbReference type="InterPro" id="IPR050314">
    <property type="entry name" value="Glycosyl_Hydrlase_18"/>
</dbReference>
<comment type="catalytic activity">
    <reaction evidence="1">
        <text>Random endo-hydrolysis of N-acetyl-beta-D-glucosaminide (1-&gt;4)-beta-linkages in chitin and chitodextrins.</text>
        <dbReference type="EC" id="3.2.1.14"/>
    </reaction>
</comment>
<keyword evidence="5" id="KW-1185">Reference proteome</keyword>
<dbReference type="SUPFAM" id="SSF51445">
    <property type="entry name" value="(Trans)glycosidases"/>
    <property type="match status" value="1"/>
</dbReference>